<proteinExistence type="predicted"/>
<feature type="coiled-coil region" evidence="1">
    <location>
        <begin position="652"/>
        <end position="836"/>
    </location>
</feature>
<feature type="compositionally biased region" description="Basic and acidic residues" evidence="2">
    <location>
        <begin position="1149"/>
        <end position="1163"/>
    </location>
</feature>
<dbReference type="SUPFAM" id="SSF57997">
    <property type="entry name" value="Tropomyosin"/>
    <property type="match status" value="1"/>
</dbReference>
<evidence type="ECO:0000256" key="2">
    <source>
        <dbReference type="SAM" id="MobiDB-lite"/>
    </source>
</evidence>
<evidence type="ECO:0000313" key="3">
    <source>
        <dbReference type="EMBL" id="KAK7459679.1"/>
    </source>
</evidence>
<feature type="coiled-coil region" evidence="1">
    <location>
        <begin position="232"/>
        <end position="476"/>
    </location>
</feature>
<keyword evidence="4" id="KW-1185">Reference proteome</keyword>
<feature type="compositionally biased region" description="Acidic residues" evidence="2">
    <location>
        <begin position="1103"/>
        <end position="1116"/>
    </location>
</feature>
<keyword evidence="1" id="KW-0175">Coiled coil</keyword>
<accession>A0ABR1JED8</accession>
<dbReference type="EMBL" id="JBANRG010000016">
    <property type="protein sequence ID" value="KAK7459679.1"/>
    <property type="molecule type" value="Genomic_DNA"/>
</dbReference>
<dbReference type="PANTHER" id="PTHR19327:SF0">
    <property type="entry name" value="GOLGIN SUBFAMILY A MEMBER 4"/>
    <property type="match status" value="1"/>
</dbReference>
<dbReference type="PANTHER" id="PTHR19327">
    <property type="entry name" value="GOLGIN"/>
    <property type="match status" value="1"/>
</dbReference>
<name>A0ABR1JED8_9AGAR</name>
<feature type="coiled-coil region" evidence="1">
    <location>
        <begin position="156"/>
        <end position="207"/>
    </location>
</feature>
<comment type="caution">
    <text evidence="3">The sequence shown here is derived from an EMBL/GenBank/DDBJ whole genome shotgun (WGS) entry which is preliminary data.</text>
</comment>
<evidence type="ECO:0000256" key="1">
    <source>
        <dbReference type="SAM" id="Coils"/>
    </source>
</evidence>
<feature type="region of interest" description="Disordered" evidence="2">
    <location>
        <begin position="1042"/>
        <end position="1170"/>
    </location>
</feature>
<dbReference type="Gene3D" id="1.10.287.1490">
    <property type="match status" value="1"/>
</dbReference>
<feature type="coiled-coil region" evidence="1">
    <location>
        <begin position="866"/>
        <end position="893"/>
    </location>
</feature>
<reference evidence="3 4" key="1">
    <citation type="submission" date="2024-01" db="EMBL/GenBank/DDBJ databases">
        <title>A draft genome for the cacao thread blight pathogen Marasmiellus scandens.</title>
        <authorList>
            <person name="Baruah I.K."/>
            <person name="Leung J."/>
            <person name="Bukari Y."/>
            <person name="Amoako-Attah I."/>
            <person name="Meinhardt L.W."/>
            <person name="Bailey B.A."/>
            <person name="Cohen S.P."/>
        </authorList>
    </citation>
    <scope>NUCLEOTIDE SEQUENCE [LARGE SCALE GENOMIC DNA]</scope>
    <source>
        <strain evidence="3 4">GH-19</strain>
    </source>
</reference>
<feature type="compositionally biased region" description="Polar residues" evidence="2">
    <location>
        <begin position="11"/>
        <end position="29"/>
    </location>
</feature>
<feature type="region of interest" description="Disordered" evidence="2">
    <location>
        <begin position="1"/>
        <end position="147"/>
    </location>
</feature>
<feature type="coiled-coil region" evidence="1">
    <location>
        <begin position="505"/>
        <end position="581"/>
    </location>
</feature>
<evidence type="ECO:0000313" key="4">
    <source>
        <dbReference type="Proteomes" id="UP001498398"/>
    </source>
</evidence>
<dbReference type="Proteomes" id="UP001498398">
    <property type="component" value="Unassembled WGS sequence"/>
</dbReference>
<protein>
    <submittedName>
        <fullName evidence="3">Uncharacterized protein</fullName>
    </submittedName>
</protein>
<organism evidence="3 4">
    <name type="scientific">Marasmiellus scandens</name>
    <dbReference type="NCBI Taxonomy" id="2682957"/>
    <lineage>
        <taxon>Eukaryota</taxon>
        <taxon>Fungi</taxon>
        <taxon>Dikarya</taxon>
        <taxon>Basidiomycota</taxon>
        <taxon>Agaricomycotina</taxon>
        <taxon>Agaricomycetes</taxon>
        <taxon>Agaricomycetidae</taxon>
        <taxon>Agaricales</taxon>
        <taxon>Marasmiineae</taxon>
        <taxon>Omphalotaceae</taxon>
        <taxon>Marasmiellus</taxon>
    </lineage>
</organism>
<gene>
    <name evidence="3" type="ORF">VKT23_009660</name>
</gene>
<sequence length="1170" mass="133018">MDSKRVFPFPFSSNPDTSKENTSTGNTASGLPGLFPPTIANRVKNGQKSTSGRFPPPLQRIFPQSHVNNSVFGTPQRVKRPSAVAKDEPVSPANPDAYQSQSRSTPGLDFDFPRHHHRPESRASFHARASSEVEPDPDSQSCTDGADIVDIDQDLSELMNRRMREAKMLKAQLAEERLTTLNLRTQLSTLQQTKNSLESRLSSLQSTQTKLSQLESDHASLVESYEQLKSIKDKSDDDATKAKEQIESLEQKVKAGEARVGKVKEAAQKGILNLGKRYDELEKEMQGMKKAYEDQAKELEEGMEMVEEMRRDFGREIEDAEAYFDSSGRHLLKCDETRGLVQELQTERNNAQQVIDMLRDKLFHLSTEFAEAKEKVKDLEEAKKEEGQRLVKGVGKLEEMSQQFHALAARLSDKEKEQMELLNEGYKLEVGLEDANTKLKMLTEDLERKTTEAESIKDENTTLRNQNSKLEEISRLHKDCALHYTELQQTHQKRDGEIVALKGNIQAWKEKGERDEANLANANTQIQALESQIRKLKEETGASRTREDYALNKVKELEEHVKRLRVEVEEGEEEYRQLSSRLCASHPDPILQERFDAQTMTLKLTKEHSGDLQERFLQSEKDHVAALEQLKGTFKTDLSLISEQKSTLEATVEGLSTEVRTLQSSLESSRKEKVKLDKELNSSVLELARVREEKKALEGTSDVLEKDKERTEKRAEECRGELVKTREEVGRLKERVEKESEERRGFEKVRVELGKVKSEKENLEREKDRASAELRRWNEERDGLEKMLEKEKNEASRLGREMEKKRFELESLGDKLRVEEEKVGLLKEEIDRAREEWRGKVTMQERLYEERIEAEVKKAEMAEKGMESVDALKRVLEEKLEEAKVKFDSLVVERAEKCVDEEAGGSEALILKGRVMELEQEVGRLQYRDATLGERYKKGDLNDSERAFVDSLMAISQTMYEQDIVEKDNELRRRDNMNRALQDKIRALEVTLAKRLKDEGQDVTEGSGGAQIKSMVDLNLWMPSSSPLTPINEKKNIRSSSPIFVEEDDQIKDDTPETVPVSVNVIKPPSASGSAPKPPPLGTSSAANSHLGAPRTFASIDKEGEEDEISDYDDDMPLTKLGKRSKPSSSVADAEPTKPARRAKTAVARKTEKGSEKVIEAPKPKTRKRR</sequence>